<comment type="caution">
    <text evidence="3">The sequence shown here is derived from an EMBL/GenBank/DDBJ whole genome shotgun (WGS) entry which is preliminary data.</text>
</comment>
<keyword evidence="1" id="KW-0732">Signal</keyword>
<dbReference type="Gene3D" id="2.60.40.10">
    <property type="entry name" value="Immunoglobulins"/>
    <property type="match status" value="1"/>
</dbReference>
<feature type="signal peptide" evidence="1">
    <location>
        <begin position="1"/>
        <end position="29"/>
    </location>
</feature>
<dbReference type="Pfam" id="PF01832">
    <property type="entry name" value="Glucosaminidase"/>
    <property type="match status" value="1"/>
</dbReference>
<dbReference type="Pfam" id="PF17957">
    <property type="entry name" value="Big_7"/>
    <property type="match status" value="2"/>
</dbReference>
<dbReference type="RefSeq" id="WP_183275830.1">
    <property type="nucleotide sequence ID" value="NZ_BLZR01000001.1"/>
</dbReference>
<feature type="chain" id="PRO_5028181040" description="Mannosyl-glycoprotein endo-beta-N-acetylglucosamidase-like domain-containing protein" evidence="1">
    <location>
        <begin position="30"/>
        <end position="735"/>
    </location>
</feature>
<organism evidence="3 4">
    <name type="scientific">Clostridium fungisolvens</name>
    <dbReference type="NCBI Taxonomy" id="1604897"/>
    <lineage>
        <taxon>Bacteria</taxon>
        <taxon>Bacillati</taxon>
        <taxon>Bacillota</taxon>
        <taxon>Clostridia</taxon>
        <taxon>Eubacteriales</taxon>
        <taxon>Clostridiaceae</taxon>
        <taxon>Clostridium</taxon>
    </lineage>
</organism>
<keyword evidence="4" id="KW-1185">Reference proteome</keyword>
<reference evidence="3 4" key="1">
    <citation type="submission" date="2020-07" db="EMBL/GenBank/DDBJ databases">
        <title>A new beta-1,3-glucan-decomposing anaerobic bacterium isolated from anoxic soil subjected to biological soil disinfestation.</title>
        <authorList>
            <person name="Ueki A."/>
            <person name="Tonouchi A."/>
        </authorList>
    </citation>
    <scope>NUCLEOTIDE SEQUENCE [LARGE SCALE GENOMIC DNA]</scope>
    <source>
        <strain evidence="3 4">TW1</strain>
    </source>
</reference>
<evidence type="ECO:0000259" key="2">
    <source>
        <dbReference type="SMART" id="SM00047"/>
    </source>
</evidence>
<protein>
    <recommendedName>
        <fullName evidence="2">Mannosyl-glycoprotein endo-beta-N-acetylglucosamidase-like domain-containing protein</fullName>
    </recommendedName>
</protein>
<accession>A0A6V8SAI7</accession>
<dbReference type="InterPro" id="IPR013783">
    <property type="entry name" value="Ig-like_fold"/>
</dbReference>
<sequence>MNKVIKRFFASVVVFAFFITTLPSVNAFAESTSSLLPMTTIESPVDNGATQGQLNISGWAINASGVKEIQVFLDDSYIGDASINYTRNDIGQTYPQYANSSKSGYVFKYDVSSITAGKHKVTVKSIGNDNSVDIPGRYIYINMPNNDPKSSIESIYNGQVINDSINISGWALNSSSVKNVKVYIDWKYVGDATIGYYRSDIYNSFKDQYPGADNSGYTYSYDAKKLSQGKHVIMIQPIGYDGTIDNNEGTNIRYIYTNMPTLQPASYLEEPANNYSTEGNIKVNGWAVNSSTIKEVKVYVDWKYHGSAKIGGQRNDIGQALSNYPEAFNSGFSYEIDSRFLAPGTHSIMVQPIGYDGTIDQNEKATIRNVNIVKKYAPYTIIEAPANNDVVKTGVNLSGWAINQSGVKQVNIYLDGTLKGNANIGFNRSDVGNKFTQYYDSVHSGYSYYLSLDNQSKGNHVVTVEAVGFDGTKKSTTVIINLFGIINYTNTNKTLDAVVLQQIIDGSPVKYDSSVSDWVPASADDVKYYMNPNNFQNSDQGIYQFLKLSYMDGISADDLNNILKGKGILEGKGSVFIEAGKANNINPIYLVSHALLETGNGSSKLANGIYVNQLHSEAGNVNSDLTNVEGKTVYNMFGIGAYDSNANLWGSERAYKEGWFSVDSAIMGGAKFIGTSYINSSYKQDTIYKMRWNTNYVPHQYATDIAWANSQCYNIKKLVDQCNNSKIYFEIPVYN</sequence>
<dbReference type="EMBL" id="BLZR01000001">
    <property type="protein sequence ID" value="GFP74264.1"/>
    <property type="molecule type" value="Genomic_DNA"/>
</dbReference>
<dbReference type="SMART" id="SM00047">
    <property type="entry name" value="LYZ2"/>
    <property type="match status" value="1"/>
</dbReference>
<dbReference type="AlphaFoldDB" id="A0A6V8SAI7"/>
<feature type="domain" description="Mannosyl-glycoprotein endo-beta-N-acetylglucosamidase-like" evidence="2">
    <location>
        <begin position="561"/>
        <end position="727"/>
    </location>
</feature>
<dbReference type="InterPro" id="IPR002901">
    <property type="entry name" value="MGlyc_endo_b_GlcNAc-like_dom"/>
</dbReference>
<dbReference type="Gene3D" id="1.10.530.10">
    <property type="match status" value="1"/>
</dbReference>
<dbReference type="GO" id="GO:0004040">
    <property type="term" value="F:amidase activity"/>
    <property type="evidence" value="ECO:0007669"/>
    <property type="project" value="InterPro"/>
</dbReference>
<gene>
    <name evidence="3" type="ORF">bsdtw1_00309</name>
</gene>
<evidence type="ECO:0000313" key="4">
    <source>
        <dbReference type="Proteomes" id="UP000580568"/>
    </source>
</evidence>
<evidence type="ECO:0000256" key="1">
    <source>
        <dbReference type="SAM" id="SignalP"/>
    </source>
</evidence>
<name>A0A6V8SAI7_9CLOT</name>
<dbReference type="Proteomes" id="UP000580568">
    <property type="component" value="Unassembled WGS sequence"/>
</dbReference>
<evidence type="ECO:0000313" key="3">
    <source>
        <dbReference type="EMBL" id="GFP74264.1"/>
    </source>
</evidence>
<proteinExistence type="predicted"/>